<evidence type="ECO:0000256" key="2">
    <source>
        <dbReference type="ARBA" id="ARBA00022630"/>
    </source>
</evidence>
<comment type="caution">
    <text evidence="5">The sequence shown here is derived from an EMBL/GenBank/DDBJ whole genome shotgun (WGS) entry which is preliminary data.</text>
</comment>
<protein>
    <submittedName>
        <fullName evidence="5">Monooxygenase</fullName>
    </submittedName>
</protein>
<keyword evidence="3" id="KW-0274">FAD</keyword>
<dbReference type="PANTHER" id="PTHR42877:SF4">
    <property type="entry name" value="FAD_NAD(P)-BINDING DOMAIN-CONTAINING PROTEIN-RELATED"/>
    <property type="match status" value="1"/>
</dbReference>
<keyword evidence="4" id="KW-0560">Oxidoreductase</keyword>
<dbReference type="InterPro" id="IPR020946">
    <property type="entry name" value="Flavin_mOase-like"/>
</dbReference>
<dbReference type="SUPFAM" id="SSF51905">
    <property type="entry name" value="FAD/NAD(P)-binding domain"/>
    <property type="match status" value="2"/>
</dbReference>
<keyword evidence="6" id="KW-1185">Reference proteome</keyword>
<dbReference type="STRING" id="83656.B1H18_09885"/>
<evidence type="ECO:0000313" key="6">
    <source>
        <dbReference type="Proteomes" id="UP000190539"/>
    </source>
</evidence>
<evidence type="ECO:0000256" key="3">
    <source>
        <dbReference type="ARBA" id="ARBA00022827"/>
    </source>
</evidence>
<keyword evidence="2" id="KW-0285">Flavoprotein</keyword>
<dbReference type="GO" id="GO:0050660">
    <property type="term" value="F:flavin adenine dinucleotide binding"/>
    <property type="evidence" value="ECO:0007669"/>
    <property type="project" value="InterPro"/>
</dbReference>
<dbReference type="Proteomes" id="UP000190539">
    <property type="component" value="Unassembled WGS sequence"/>
</dbReference>
<reference evidence="5 6" key="1">
    <citation type="submission" date="2017-02" db="EMBL/GenBank/DDBJ databases">
        <title>Draft Genome Sequence of Streptomyces tsukubaensis F601, a Producer of the immunosuppressant tacrolimus FK506.</title>
        <authorList>
            <person name="Zong G."/>
            <person name="Zhong C."/>
            <person name="Fu J."/>
            <person name="Qin R."/>
            <person name="Cao G."/>
        </authorList>
    </citation>
    <scope>NUCLEOTIDE SEQUENCE [LARGE SCALE GENOMIC DNA]</scope>
    <source>
        <strain evidence="5 6">F601</strain>
    </source>
</reference>
<dbReference type="InterPro" id="IPR051209">
    <property type="entry name" value="FAD-bind_Monooxygenase_sf"/>
</dbReference>
<dbReference type="GO" id="GO:0050661">
    <property type="term" value="F:NADP binding"/>
    <property type="evidence" value="ECO:0007669"/>
    <property type="project" value="InterPro"/>
</dbReference>
<dbReference type="EMBL" id="MVFC01000005">
    <property type="protein sequence ID" value="OON81147.1"/>
    <property type="molecule type" value="Genomic_DNA"/>
</dbReference>
<organism evidence="5 6">
    <name type="scientific">Streptomyces tsukubensis</name>
    <dbReference type="NCBI Taxonomy" id="83656"/>
    <lineage>
        <taxon>Bacteria</taxon>
        <taxon>Bacillati</taxon>
        <taxon>Actinomycetota</taxon>
        <taxon>Actinomycetes</taxon>
        <taxon>Kitasatosporales</taxon>
        <taxon>Streptomycetaceae</taxon>
        <taxon>Streptomyces</taxon>
    </lineage>
</organism>
<dbReference type="GO" id="GO:0004499">
    <property type="term" value="F:N,N-dimethylaniline monooxygenase activity"/>
    <property type="evidence" value="ECO:0007669"/>
    <property type="project" value="InterPro"/>
</dbReference>
<dbReference type="InterPro" id="IPR036188">
    <property type="entry name" value="FAD/NAD-bd_sf"/>
</dbReference>
<evidence type="ECO:0000256" key="4">
    <source>
        <dbReference type="ARBA" id="ARBA00023002"/>
    </source>
</evidence>
<evidence type="ECO:0000313" key="5">
    <source>
        <dbReference type="EMBL" id="OON81147.1"/>
    </source>
</evidence>
<proteinExistence type="inferred from homology"/>
<evidence type="ECO:0000256" key="1">
    <source>
        <dbReference type="ARBA" id="ARBA00010139"/>
    </source>
</evidence>
<dbReference type="AlphaFoldDB" id="A0A1V4ACQ3"/>
<accession>A0A1V4ACQ3</accession>
<name>A0A1V4ACQ3_9ACTN</name>
<dbReference type="Gene3D" id="3.50.50.60">
    <property type="entry name" value="FAD/NAD(P)-binding domain"/>
    <property type="match status" value="3"/>
</dbReference>
<dbReference type="PANTHER" id="PTHR42877">
    <property type="entry name" value="L-ORNITHINE N(5)-MONOOXYGENASE-RELATED"/>
    <property type="match status" value="1"/>
</dbReference>
<comment type="similarity">
    <text evidence="1">Belongs to the FAD-binding monooxygenase family.</text>
</comment>
<sequence length="505" mass="55927">MGATATDTTATGGATPPAPIRTDAVIIGAGMSGLCQAVEFSRSRPKLTFVVLEKADGLGGTWRDNTYPGASCDVESHLYSYSFERNPGWSSTYAKQPEILAYLRRMAARRGLLPHIRFGTDVTGARWEPAASRWTVTTADGTTYVSRFLILGVGGLHTPRTPVLPGADEFGGEVWHSSSWNHDVDLTGKHVTVVGVGASGIQIIPELAKRAAGLTVFQRTPAWVLPKLDTPHPTWRKRLFRALPWAQAVHRLRVYVAREKRGIGFHHRPDALRVAEDVVHAQITKHIEDPALRETLTPSYRFGCKRVLLSNDYYPALNAPHVQVVPGGPAALRPQAVVDETGTDHKTDVLIHATGFDLAGSFNRIRVEGTDGRLLEETWHRTGMTAYNGVTVSGFPNMFLLLGPNGFVPYTGVVQNIETQARHVVTAIRAVRSSRARSLEVRPSAERAFRTAIRKRYDRTVWATGGCTSWYESNSAAGTVLWPDSTWAYRWRLRRVRRGDYVFRR</sequence>
<dbReference type="OrthoDB" id="5168853at2"/>
<dbReference type="Pfam" id="PF00743">
    <property type="entry name" value="FMO-like"/>
    <property type="match status" value="1"/>
</dbReference>
<keyword evidence="5" id="KW-0503">Monooxygenase</keyword>
<gene>
    <name evidence="5" type="ORF">B1H18_09885</name>
</gene>